<dbReference type="EMBL" id="QKQS01000038">
    <property type="protein sequence ID" value="PZA09384.1"/>
    <property type="molecule type" value="Genomic_DNA"/>
</dbReference>
<organism evidence="1 2">
    <name type="scientific">Rhodopseudomonas palustris</name>
    <dbReference type="NCBI Taxonomy" id="1076"/>
    <lineage>
        <taxon>Bacteria</taxon>
        <taxon>Pseudomonadati</taxon>
        <taxon>Pseudomonadota</taxon>
        <taxon>Alphaproteobacteria</taxon>
        <taxon>Hyphomicrobiales</taxon>
        <taxon>Nitrobacteraceae</taxon>
        <taxon>Rhodopseudomonas</taxon>
    </lineage>
</organism>
<proteinExistence type="predicted"/>
<dbReference type="Proteomes" id="UP000248134">
    <property type="component" value="Unassembled WGS sequence"/>
</dbReference>
<sequence>MRWFFGGLAALVILLGLYLGSALVSLGGLADAVRNGDGAAVIARTDVKSLTQSLADQIVAAYLDRIGQTREVRATERMLVRAAGLGLADAMIAKMMTPDNLTKLLKTGKLQGVQDLPPIAGLPQLGDIDTRNVLATLNRFRFVEPVEFAVRISDTTEDDAYSEIRLHFAGSGWKLAGLVLPNRVARELAATLPAK</sequence>
<dbReference type="InterPro" id="IPR021330">
    <property type="entry name" value="DUF2939"/>
</dbReference>
<gene>
    <name evidence="1" type="ORF">DNX69_25130</name>
</gene>
<evidence type="ECO:0000313" key="2">
    <source>
        <dbReference type="Proteomes" id="UP000248134"/>
    </source>
</evidence>
<evidence type="ECO:0008006" key="3">
    <source>
        <dbReference type="Google" id="ProtNLM"/>
    </source>
</evidence>
<accession>A0A323U9A3</accession>
<dbReference type="RefSeq" id="WP_110788730.1">
    <property type="nucleotide sequence ID" value="NZ_QKQS01000038.1"/>
</dbReference>
<dbReference type="Pfam" id="PF11159">
    <property type="entry name" value="DUF2939"/>
    <property type="match status" value="1"/>
</dbReference>
<protein>
    <recommendedName>
        <fullName evidence="3">DUF2939 domain-containing protein</fullName>
    </recommendedName>
</protein>
<reference evidence="1 2" key="1">
    <citation type="submission" date="2018-06" db="EMBL/GenBank/DDBJ databases">
        <title>Draft Whole-Genome Sequence of the purple photosynthetic bacterium Rhodospeudomonas palustris XCP.</title>
        <authorList>
            <person name="Rayyan A."/>
            <person name="Meyer T.E."/>
            <person name="Kyndt J.A."/>
        </authorList>
    </citation>
    <scope>NUCLEOTIDE SEQUENCE [LARGE SCALE GENOMIC DNA]</scope>
    <source>
        <strain evidence="1 2">XCP</strain>
    </source>
</reference>
<evidence type="ECO:0000313" key="1">
    <source>
        <dbReference type="EMBL" id="PZA09384.1"/>
    </source>
</evidence>
<comment type="caution">
    <text evidence="1">The sequence shown here is derived from an EMBL/GenBank/DDBJ whole genome shotgun (WGS) entry which is preliminary data.</text>
</comment>
<dbReference type="OrthoDB" id="8445263at2"/>
<name>A0A323U9A3_RHOPL</name>
<dbReference type="AlphaFoldDB" id="A0A323U9A3"/>